<comment type="similarity">
    <text evidence="1 7">Belongs to the bacterial ribosomal protein bS6 family.</text>
</comment>
<evidence type="ECO:0000256" key="7">
    <source>
        <dbReference type="HAMAP-Rule" id="MF_00360"/>
    </source>
</evidence>
<feature type="compositionally biased region" description="Polar residues" evidence="8">
    <location>
        <begin position="124"/>
        <end position="137"/>
    </location>
</feature>
<proteinExistence type="inferred from homology"/>
<dbReference type="CDD" id="cd00473">
    <property type="entry name" value="bS6"/>
    <property type="match status" value="1"/>
</dbReference>
<dbReference type="AlphaFoldDB" id="A0A2S1LW48"/>
<comment type="function">
    <text evidence="5 7">Binds together with bS18 to 16S ribosomal RNA.</text>
</comment>
<gene>
    <name evidence="7" type="primary">rpsF</name>
    <name evidence="9" type="ORF">CR532_00580</name>
</gene>
<dbReference type="GO" id="GO:0003735">
    <property type="term" value="F:structural constituent of ribosome"/>
    <property type="evidence" value="ECO:0007669"/>
    <property type="project" value="InterPro"/>
</dbReference>
<dbReference type="OrthoDB" id="9812702at2"/>
<evidence type="ECO:0000313" key="10">
    <source>
        <dbReference type="Proteomes" id="UP000244655"/>
    </source>
</evidence>
<dbReference type="NCBIfam" id="TIGR00166">
    <property type="entry name" value="S6"/>
    <property type="match status" value="1"/>
</dbReference>
<evidence type="ECO:0000256" key="4">
    <source>
        <dbReference type="ARBA" id="ARBA00023274"/>
    </source>
</evidence>
<evidence type="ECO:0000256" key="3">
    <source>
        <dbReference type="ARBA" id="ARBA00022980"/>
    </source>
</evidence>
<dbReference type="SUPFAM" id="SSF54995">
    <property type="entry name" value="Ribosomal protein S6"/>
    <property type="match status" value="1"/>
</dbReference>
<dbReference type="GO" id="GO:0005840">
    <property type="term" value="C:ribosome"/>
    <property type="evidence" value="ECO:0007669"/>
    <property type="project" value="UniProtKB-KW"/>
</dbReference>
<evidence type="ECO:0000313" key="9">
    <source>
        <dbReference type="EMBL" id="AWG42511.1"/>
    </source>
</evidence>
<dbReference type="Proteomes" id="UP000244655">
    <property type="component" value="Chromosome"/>
</dbReference>
<evidence type="ECO:0000256" key="6">
    <source>
        <dbReference type="ARBA" id="ARBA00035294"/>
    </source>
</evidence>
<feature type="region of interest" description="Disordered" evidence="8">
    <location>
        <begin position="115"/>
        <end position="137"/>
    </location>
</feature>
<dbReference type="GO" id="GO:0019843">
    <property type="term" value="F:rRNA binding"/>
    <property type="evidence" value="ECO:0007669"/>
    <property type="project" value="UniProtKB-UniRule"/>
</dbReference>
<protein>
    <recommendedName>
        <fullName evidence="6 7">Small ribosomal subunit protein bS6</fullName>
    </recommendedName>
</protein>
<dbReference type="GO" id="GO:0006412">
    <property type="term" value="P:translation"/>
    <property type="evidence" value="ECO:0007669"/>
    <property type="project" value="UniProtKB-UniRule"/>
</dbReference>
<dbReference type="Pfam" id="PF01250">
    <property type="entry name" value="Ribosomal_S6"/>
    <property type="match status" value="1"/>
</dbReference>
<evidence type="ECO:0000256" key="5">
    <source>
        <dbReference type="ARBA" id="ARBA00035104"/>
    </source>
</evidence>
<dbReference type="InterPro" id="IPR000529">
    <property type="entry name" value="Ribosomal_bS6"/>
</dbReference>
<evidence type="ECO:0000256" key="8">
    <source>
        <dbReference type="SAM" id="MobiDB-lite"/>
    </source>
</evidence>
<keyword evidence="3 7" id="KW-0689">Ribosomal protein</keyword>
<keyword evidence="10" id="KW-1185">Reference proteome</keyword>
<dbReference type="GO" id="GO:1990904">
    <property type="term" value="C:ribonucleoprotein complex"/>
    <property type="evidence" value="ECO:0007669"/>
    <property type="project" value="UniProtKB-KW"/>
</dbReference>
<reference evidence="9 10" key="1">
    <citation type="submission" date="2018-01" db="EMBL/GenBank/DDBJ databases">
        <title>Genome sequence of Borrelia tachyglossi.</title>
        <authorList>
            <person name="Gofton A.W."/>
        </authorList>
    </citation>
    <scope>NUCLEOTIDE SEQUENCE [LARGE SCALE GENOMIC DNA]</scope>
    <source>
        <strain evidence="9 10">Bc-F10-1268</strain>
    </source>
</reference>
<evidence type="ECO:0000256" key="1">
    <source>
        <dbReference type="ARBA" id="ARBA00009512"/>
    </source>
</evidence>
<name>A0A2S1LW48_9SPIR</name>
<accession>A0A2S1LW48</accession>
<dbReference type="InterPro" id="IPR035980">
    <property type="entry name" value="Ribosomal_bS6_sf"/>
</dbReference>
<keyword evidence="4 7" id="KW-0687">Ribonucleoprotein</keyword>
<dbReference type="InterPro" id="IPR020814">
    <property type="entry name" value="Ribosomal_S6_plastid/chlpt"/>
</dbReference>
<keyword evidence="2 7" id="KW-0694">RNA-binding</keyword>
<dbReference type="HAMAP" id="MF_00360">
    <property type="entry name" value="Ribosomal_bS6"/>
    <property type="match status" value="1"/>
</dbReference>
<organism evidence="9 10">
    <name type="scientific">Candidatus Borreliella tachyglossi</name>
    <dbReference type="NCBI Taxonomy" id="1964448"/>
    <lineage>
        <taxon>Bacteria</taxon>
        <taxon>Pseudomonadati</taxon>
        <taxon>Spirochaetota</taxon>
        <taxon>Spirochaetia</taxon>
        <taxon>Spirochaetales</taxon>
        <taxon>Borreliaceae</taxon>
        <taxon>Borreliella</taxon>
    </lineage>
</organism>
<keyword evidence="7" id="KW-0699">rRNA-binding</keyword>
<dbReference type="InterPro" id="IPR014717">
    <property type="entry name" value="Transl_elong_EF1B/ribsomal_bS6"/>
</dbReference>
<sequence length="137" mass="16289">MVKKYESCFLFRSEELEYKATLEEVKKHLLAFNASDIVENSLGERALEYPIKKQERGRYEIIEFKMDGDNLRELESQLKLIKNLLRYMILVKVSKKVNTKKVKKRNFREFRDNRDAREKEVLGPNTSNANNDINKDN</sequence>
<dbReference type="Gene3D" id="3.30.70.60">
    <property type="match status" value="1"/>
</dbReference>
<dbReference type="EMBL" id="CP025785">
    <property type="protein sequence ID" value="AWG42511.1"/>
    <property type="molecule type" value="Genomic_DNA"/>
</dbReference>
<evidence type="ECO:0000256" key="2">
    <source>
        <dbReference type="ARBA" id="ARBA00022884"/>
    </source>
</evidence>